<evidence type="ECO:0000313" key="10">
    <source>
        <dbReference type="Proteomes" id="UP000011777"/>
    </source>
</evidence>
<dbReference type="PROSITE" id="PS00028">
    <property type="entry name" value="ZINC_FINGER_C2H2_1"/>
    <property type="match status" value="1"/>
</dbReference>
<dbReference type="Gene3D" id="3.30.160.60">
    <property type="entry name" value="Classic Zinc Finger"/>
    <property type="match status" value="1"/>
</dbReference>
<dbReference type="GO" id="GO:0000978">
    <property type="term" value="F:RNA polymerase II cis-regulatory region sequence-specific DNA binding"/>
    <property type="evidence" value="ECO:0007669"/>
    <property type="project" value="TreeGrafter"/>
</dbReference>
<dbReference type="AlphaFoldDB" id="M3IV85"/>
<dbReference type="OrthoDB" id="9439903at2759"/>
<gene>
    <name evidence="9" type="ORF">G210_2469</name>
</gene>
<keyword evidence="10" id="KW-1185">Reference proteome</keyword>
<evidence type="ECO:0000256" key="5">
    <source>
        <dbReference type="ARBA" id="ARBA00023242"/>
    </source>
</evidence>
<reference evidence="9 10" key="1">
    <citation type="submission" date="2013-02" db="EMBL/GenBank/DDBJ databases">
        <title>Genome sequence of Candida maltosa Xu316, a potential industrial strain for xylitol and ethanol production.</title>
        <authorList>
            <person name="Yu J."/>
            <person name="Wang Q."/>
            <person name="Geng X."/>
            <person name="Bao W."/>
            <person name="He P."/>
            <person name="Cai J."/>
        </authorList>
    </citation>
    <scope>NUCLEOTIDE SEQUENCE [LARGE SCALE GENOMIC DNA]</scope>
    <source>
        <strain evidence="10">Xu316</strain>
    </source>
</reference>
<dbReference type="STRING" id="1245528.M3IV85"/>
<feature type="compositionally biased region" description="Low complexity" evidence="7">
    <location>
        <begin position="298"/>
        <end position="309"/>
    </location>
</feature>
<dbReference type="GO" id="GO:0008270">
    <property type="term" value="F:zinc ion binding"/>
    <property type="evidence" value="ECO:0007669"/>
    <property type="project" value="UniProtKB-KW"/>
</dbReference>
<feature type="domain" description="C2H2-type" evidence="8">
    <location>
        <begin position="353"/>
        <end position="382"/>
    </location>
</feature>
<feature type="compositionally biased region" description="Polar residues" evidence="7">
    <location>
        <begin position="273"/>
        <end position="290"/>
    </location>
</feature>
<dbReference type="InterPro" id="IPR051643">
    <property type="entry name" value="Transcr_Reg_ZincFinger"/>
</dbReference>
<protein>
    <recommendedName>
        <fullName evidence="8">C2H2-type domain-containing protein</fullName>
    </recommendedName>
</protein>
<keyword evidence="4" id="KW-0862">Zinc</keyword>
<accession>M3IV85</accession>
<proteinExistence type="predicted"/>
<comment type="caution">
    <text evidence="9">The sequence shown here is derived from an EMBL/GenBank/DDBJ whole genome shotgun (WGS) entry which is preliminary data.</text>
</comment>
<dbReference type="GO" id="GO:0005634">
    <property type="term" value="C:nucleus"/>
    <property type="evidence" value="ECO:0007669"/>
    <property type="project" value="UniProtKB-SubCell"/>
</dbReference>
<dbReference type="PANTHER" id="PTHR24396">
    <property type="entry name" value="ZINC FINGER PROTEIN"/>
    <property type="match status" value="1"/>
</dbReference>
<dbReference type="InterPro" id="IPR013087">
    <property type="entry name" value="Znf_C2H2_type"/>
</dbReference>
<evidence type="ECO:0000256" key="4">
    <source>
        <dbReference type="ARBA" id="ARBA00022833"/>
    </source>
</evidence>
<feature type="region of interest" description="Disordered" evidence="7">
    <location>
        <begin position="226"/>
        <end position="327"/>
    </location>
</feature>
<comment type="subcellular location">
    <subcellularLocation>
        <location evidence="1">Nucleus</location>
    </subcellularLocation>
</comment>
<dbReference type="OMA" id="IFPVNCA"/>
<feature type="compositionally biased region" description="Low complexity" evidence="7">
    <location>
        <begin position="226"/>
        <end position="246"/>
    </location>
</feature>
<evidence type="ECO:0000256" key="6">
    <source>
        <dbReference type="PROSITE-ProRule" id="PRU00042"/>
    </source>
</evidence>
<evidence type="ECO:0000259" key="8">
    <source>
        <dbReference type="PROSITE" id="PS50157"/>
    </source>
</evidence>
<sequence>MFIFSLGLINHQQSPSSLYTISSSPYKRYEPFTTSRLGLFKFQVVRFLHRLIYGTKRYQELFPPIKKIKDINNVKQQVIFPVNCAADDLDLGFGDSDQIELYNNTHHHQSKNEFPEFEDFFDNNKHNHHHHHHLPMYQIPSFNEDVFGTTTPQPIPQSQVQPQVQQITNYYDYFNDFNFPSNKDDSVYGSSSSDVSPLDDEILGGIIPVDSSKQIPIQRHLSISSSSVDSFDVPRLSSSCSSSTHEITNHNHNHNHIHHHDDSLESYKESRDFSISLSPNEQPTLPSSQQQKKRKHGSTSSTSSSTSSKKTSKRKKNQELAENMTITTTTTTNNIQVTKITKRTSDGGIANEFFCPFDNCGAVFSVKGYLTRHLKKHSANKTFRCPFYDPSSKCHPTGGFSRRDTFKTHLKALHFVYPPGVKSCDRNKYPGRCAGCFLFFENNVDWLQNHIEKGLCTGSASYKASLQLD</sequence>
<dbReference type="EMBL" id="AOGT01000193">
    <property type="protein sequence ID" value="EMG50531.1"/>
    <property type="molecule type" value="Genomic_DNA"/>
</dbReference>
<evidence type="ECO:0000256" key="2">
    <source>
        <dbReference type="ARBA" id="ARBA00022723"/>
    </source>
</evidence>
<dbReference type="SMART" id="SM00355">
    <property type="entry name" value="ZnF_C2H2"/>
    <property type="match status" value="2"/>
</dbReference>
<dbReference type="PROSITE" id="PS50157">
    <property type="entry name" value="ZINC_FINGER_C2H2_2"/>
    <property type="match status" value="1"/>
</dbReference>
<dbReference type="HOGENOM" id="CLU_036916_0_0_1"/>
<evidence type="ECO:0000256" key="1">
    <source>
        <dbReference type="ARBA" id="ARBA00004123"/>
    </source>
</evidence>
<name>M3IV85_CANMX</name>
<dbReference type="PANTHER" id="PTHR24396:SF19">
    <property type="entry name" value="FI01119P"/>
    <property type="match status" value="1"/>
</dbReference>
<evidence type="ECO:0000313" key="9">
    <source>
        <dbReference type="EMBL" id="EMG50531.1"/>
    </source>
</evidence>
<keyword evidence="5" id="KW-0539">Nucleus</keyword>
<dbReference type="SUPFAM" id="SSF57667">
    <property type="entry name" value="beta-beta-alpha zinc fingers"/>
    <property type="match status" value="1"/>
</dbReference>
<feature type="compositionally biased region" description="Basic and acidic residues" evidence="7">
    <location>
        <begin position="259"/>
        <end position="272"/>
    </location>
</feature>
<keyword evidence="2" id="KW-0479">Metal-binding</keyword>
<organism evidence="9 10">
    <name type="scientific">Candida maltosa (strain Xu316)</name>
    <name type="common">Yeast</name>
    <dbReference type="NCBI Taxonomy" id="1245528"/>
    <lineage>
        <taxon>Eukaryota</taxon>
        <taxon>Fungi</taxon>
        <taxon>Dikarya</taxon>
        <taxon>Ascomycota</taxon>
        <taxon>Saccharomycotina</taxon>
        <taxon>Pichiomycetes</taxon>
        <taxon>Debaryomycetaceae</taxon>
        <taxon>Candida/Lodderomyces clade</taxon>
        <taxon>Candida</taxon>
    </lineage>
</organism>
<keyword evidence="3 6" id="KW-0863">Zinc-finger</keyword>
<evidence type="ECO:0000256" key="3">
    <source>
        <dbReference type="ARBA" id="ARBA00022771"/>
    </source>
</evidence>
<dbReference type="GO" id="GO:0000981">
    <property type="term" value="F:DNA-binding transcription factor activity, RNA polymerase II-specific"/>
    <property type="evidence" value="ECO:0007669"/>
    <property type="project" value="TreeGrafter"/>
</dbReference>
<evidence type="ECO:0000256" key="7">
    <source>
        <dbReference type="SAM" id="MobiDB-lite"/>
    </source>
</evidence>
<dbReference type="eggNOG" id="ENOG502S4NK">
    <property type="taxonomic scope" value="Eukaryota"/>
</dbReference>
<dbReference type="InterPro" id="IPR036236">
    <property type="entry name" value="Znf_C2H2_sf"/>
</dbReference>
<dbReference type="Proteomes" id="UP000011777">
    <property type="component" value="Unassembled WGS sequence"/>
</dbReference>